<comment type="caution">
    <text evidence="2">The sequence shown here is derived from an EMBL/GenBank/DDBJ whole genome shotgun (WGS) entry which is preliminary data.</text>
</comment>
<dbReference type="Proteomes" id="UP001407405">
    <property type="component" value="Unassembled WGS sequence"/>
</dbReference>
<evidence type="ECO:0000313" key="3">
    <source>
        <dbReference type="Proteomes" id="UP001407405"/>
    </source>
</evidence>
<keyword evidence="3" id="KW-1185">Reference proteome</keyword>
<keyword evidence="1" id="KW-0472">Membrane</keyword>
<protein>
    <submittedName>
        <fullName evidence="2">YcxB family protein</fullName>
    </submittedName>
</protein>
<gene>
    <name evidence="2" type="ORF">AAIG11_06220</name>
</gene>
<keyword evidence="1" id="KW-1133">Transmembrane helix</keyword>
<dbReference type="EMBL" id="JBCITM010000005">
    <property type="protein sequence ID" value="MEN1760058.1"/>
    <property type="molecule type" value="Genomic_DNA"/>
</dbReference>
<organism evidence="2 3">
    <name type="scientific">Anoxynatronum sibiricum</name>
    <dbReference type="NCBI Taxonomy" id="210623"/>
    <lineage>
        <taxon>Bacteria</taxon>
        <taxon>Bacillati</taxon>
        <taxon>Bacillota</taxon>
        <taxon>Clostridia</taxon>
        <taxon>Eubacteriales</taxon>
        <taxon>Clostridiaceae</taxon>
        <taxon>Anoxynatronum</taxon>
    </lineage>
</organism>
<proteinExistence type="predicted"/>
<dbReference type="RefSeq" id="WP_343185382.1">
    <property type="nucleotide sequence ID" value="NZ_JBCITM010000005.1"/>
</dbReference>
<reference evidence="2 3" key="1">
    <citation type="submission" date="2024-04" db="EMBL/GenBank/DDBJ databases">
        <title>Genome sequencing and metabolic network reconstruction of aminoacids and betaine degradation by Anoxynatronum sibiricum.</title>
        <authorList>
            <person name="Detkova E.N."/>
            <person name="Boltjanskaja Y.V."/>
            <person name="Mardanov A.V."/>
            <person name="Kevbrin V."/>
        </authorList>
    </citation>
    <scope>NUCLEOTIDE SEQUENCE [LARGE SCALE GENOMIC DNA]</scope>
    <source>
        <strain evidence="2 3">Z-7981</strain>
    </source>
</reference>
<evidence type="ECO:0000256" key="1">
    <source>
        <dbReference type="SAM" id="Phobius"/>
    </source>
</evidence>
<feature type="transmembrane region" description="Helical" evidence="1">
    <location>
        <begin position="31"/>
        <end position="49"/>
    </location>
</feature>
<evidence type="ECO:0000313" key="2">
    <source>
        <dbReference type="EMBL" id="MEN1760058.1"/>
    </source>
</evidence>
<feature type="transmembrane region" description="Helical" evidence="1">
    <location>
        <begin position="55"/>
        <end position="74"/>
    </location>
</feature>
<accession>A0ABU9VSU2</accession>
<sequence length="177" mass="20628">MEKPIVVRTTVNAQIFRDFSHFNAFQMNHRGLMLLFFPVFLIILGVVHLSTGSRLFFYAYCGAGLLLPLAYLIFYRVSLNRQIRLHHLEMPRVAYTVTLGQKDVKVTSETEITTFQWHQVYRVFHLEQVSYLYLTKARAFILPHGDLQQGTPEALFKLVGEQVPPIRVKHKRRQPKG</sequence>
<keyword evidence="1" id="KW-0812">Transmembrane</keyword>
<name>A0ABU9VSU2_9CLOT</name>